<dbReference type="Proteomes" id="UP001431181">
    <property type="component" value="Unassembled WGS sequence"/>
</dbReference>
<dbReference type="InterPro" id="IPR000415">
    <property type="entry name" value="Nitroreductase-like"/>
</dbReference>
<comment type="caution">
    <text evidence="1">The sequence shown here is derived from an EMBL/GenBank/DDBJ whole genome shotgun (WGS) entry which is preliminary data.</text>
</comment>
<proteinExistence type="predicted"/>
<protein>
    <submittedName>
        <fullName evidence="1">Uncharacterized protein</fullName>
    </submittedName>
</protein>
<gene>
    <name evidence="1" type="ORF">ONZ52_17430</name>
</gene>
<keyword evidence="2" id="KW-1185">Reference proteome</keyword>
<organism evidence="1 2">
    <name type="scientific">Marinomonas rhodophyticola</name>
    <dbReference type="NCBI Taxonomy" id="2992803"/>
    <lineage>
        <taxon>Bacteria</taxon>
        <taxon>Pseudomonadati</taxon>
        <taxon>Pseudomonadota</taxon>
        <taxon>Gammaproteobacteria</taxon>
        <taxon>Oceanospirillales</taxon>
        <taxon>Oceanospirillaceae</taxon>
        <taxon>Marinomonas</taxon>
    </lineage>
</organism>
<reference evidence="1" key="1">
    <citation type="submission" date="2022-11" db="EMBL/GenBank/DDBJ databases">
        <title>Marinomonas sp. nov., isolated from marine algae.</title>
        <authorList>
            <person name="Choi D.G."/>
            <person name="Kim J.M."/>
            <person name="Lee J.K."/>
            <person name="Baek J.H."/>
            <person name="Jeon C.O."/>
        </authorList>
    </citation>
    <scope>NUCLEOTIDE SEQUENCE</scope>
    <source>
        <strain evidence="1">KJ51-3</strain>
    </source>
</reference>
<name>A0ABT3KKE8_9GAMM</name>
<evidence type="ECO:0000313" key="1">
    <source>
        <dbReference type="EMBL" id="MCW4630616.1"/>
    </source>
</evidence>
<dbReference type="EMBL" id="JAPEUL010000009">
    <property type="protein sequence ID" value="MCW4630616.1"/>
    <property type="molecule type" value="Genomic_DNA"/>
</dbReference>
<sequence>MTSLDKNALDQLFLEARSYNEFLDTPVSEDTIKALYDVFKWEFQLQ</sequence>
<evidence type="ECO:0000313" key="2">
    <source>
        <dbReference type="Proteomes" id="UP001431181"/>
    </source>
</evidence>
<dbReference type="SUPFAM" id="SSF55469">
    <property type="entry name" value="FMN-dependent nitroreductase-like"/>
    <property type="match status" value="1"/>
</dbReference>
<accession>A0ABT3KKE8</accession>
<dbReference type="RefSeq" id="WP_265219960.1">
    <property type="nucleotide sequence ID" value="NZ_JAPEUL010000009.1"/>
</dbReference>